<evidence type="ECO:0000256" key="10">
    <source>
        <dbReference type="ARBA" id="ARBA00049510"/>
    </source>
</evidence>
<accession>A0A9P1H4A2</accession>
<evidence type="ECO:0000256" key="6">
    <source>
        <dbReference type="ARBA" id="ARBA00022692"/>
    </source>
</evidence>
<dbReference type="GO" id="GO:0071555">
    <property type="term" value="P:cell wall organization"/>
    <property type="evidence" value="ECO:0007669"/>
    <property type="project" value="UniProtKB-KW"/>
</dbReference>
<organism evidence="14 15">
    <name type="scientific">Parascedosporium putredinis</name>
    <dbReference type="NCBI Taxonomy" id="1442378"/>
    <lineage>
        <taxon>Eukaryota</taxon>
        <taxon>Fungi</taxon>
        <taxon>Dikarya</taxon>
        <taxon>Ascomycota</taxon>
        <taxon>Pezizomycotina</taxon>
        <taxon>Sordariomycetes</taxon>
        <taxon>Hypocreomycetidae</taxon>
        <taxon>Microascales</taxon>
        <taxon>Microascaceae</taxon>
        <taxon>Parascedosporium</taxon>
    </lineage>
</organism>
<dbReference type="GO" id="GO:0006031">
    <property type="term" value="P:chitin biosynthetic process"/>
    <property type="evidence" value="ECO:0007669"/>
    <property type="project" value="UniProtKB-UniRule"/>
</dbReference>
<keyword evidence="4 11" id="KW-0328">Glycosyltransferase</keyword>
<evidence type="ECO:0000256" key="5">
    <source>
        <dbReference type="ARBA" id="ARBA00022679"/>
    </source>
</evidence>
<dbReference type="Proteomes" id="UP000838763">
    <property type="component" value="Unassembled WGS sequence"/>
</dbReference>
<dbReference type="EMBL" id="CALLCH030000012">
    <property type="protein sequence ID" value="CAI4215316.1"/>
    <property type="molecule type" value="Genomic_DNA"/>
</dbReference>
<evidence type="ECO:0000256" key="2">
    <source>
        <dbReference type="ARBA" id="ARBA00012543"/>
    </source>
</evidence>
<evidence type="ECO:0000313" key="14">
    <source>
        <dbReference type="EMBL" id="CAI4215316.1"/>
    </source>
</evidence>
<evidence type="ECO:0000259" key="13">
    <source>
        <dbReference type="Pfam" id="PF08407"/>
    </source>
</evidence>
<dbReference type="Pfam" id="PF01644">
    <property type="entry name" value="Chitin_synth_1"/>
    <property type="match status" value="1"/>
</dbReference>
<feature type="region of interest" description="Disordered" evidence="12">
    <location>
        <begin position="1"/>
        <end position="45"/>
    </location>
</feature>
<feature type="transmembrane region" description="Helical" evidence="11">
    <location>
        <begin position="554"/>
        <end position="578"/>
    </location>
</feature>
<proteinExistence type="inferred from homology"/>
<name>A0A9P1H4A2_9PEZI</name>
<comment type="function">
    <text evidence="11">Polymerizes chitin, a structural polymer of the cell wall and septum, by transferring the sugar moiety of UDP-GlcNAc to the non-reducing end of the growing chitin polymer.</text>
</comment>
<comment type="catalytic activity">
    <reaction evidence="10">
        <text>[(1-&gt;4)-N-acetyl-beta-D-glucosaminyl](n) + UDP-N-acetyl-alpha-D-glucosamine = [(1-&gt;4)-N-acetyl-beta-D-glucosaminyl](n+1) + UDP + H(+)</text>
        <dbReference type="Rhea" id="RHEA:16637"/>
        <dbReference type="Rhea" id="RHEA-COMP:9593"/>
        <dbReference type="Rhea" id="RHEA-COMP:9595"/>
        <dbReference type="ChEBI" id="CHEBI:15378"/>
        <dbReference type="ChEBI" id="CHEBI:17029"/>
        <dbReference type="ChEBI" id="CHEBI:57705"/>
        <dbReference type="ChEBI" id="CHEBI:58223"/>
        <dbReference type="EC" id="2.4.1.16"/>
    </reaction>
    <physiologicalReaction direction="left-to-right" evidence="10">
        <dbReference type="Rhea" id="RHEA:16638"/>
    </physiologicalReaction>
</comment>
<keyword evidence="15" id="KW-1185">Reference proteome</keyword>
<keyword evidence="6 11" id="KW-0812">Transmembrane</keyword>
<comment type="similarity">
    <text evidence="11">Belongs to the chitin synthase family.</text>
</comment>
<keyword evidence="8 11" id="KW-0472">Membrane</keyword>
<feature type="transmembrane region" description="Helical" evidence="11">
    <location>
        <begin position="807"/>
        <end position="829"/>
    </location>
</feature>
<evidence type="ECO:0000313" key="15">
    <source>
        <dbReference type="Proteomes" id="UP000838763"/>
    </source>
</evidence>
<comment type="subcellular location">
    <subcellularLocation>
        <location evidence="1 11">Cell membrane</location>
        <topology evidence="1 11">Multi-pass membrane protein</topology>
    </subcellularLocation>
</comment>
<dbReference type="InterPro" id="IPR004835">
    <property type="entry name" value="Chitin_synth"/>
</dbReference>
<feature type="transmembrane region" description="Helical" evidence="11">
    <location>
        <begin position="598"/>
        <end position="620"/>
    </location>
</feature>
<dbReference type="OrthoDB" id="26569at2759"/>
<reference evidence="14" key="1">
    <citation type="submission" date="2022-11" db="EMBL/GenBank/DDBJ databases">
        <authorList>
            <person name="Scott C."/>
            <person name="Bruce N."/>
        </authorList>
    </citation>
    <scope>NUCLEOTIDE SEQUENCE</scope>
</reference>
<evidence type="ECO:0000256" key="4">
    <source>
        <dbReference type="ARBA" id="ARBA00022676"/>
    </source>
</evidence>
<feature type="transmembrane region" description="Helical" evidence="11">
    <location>
        <begin position="632"/>
        <end position="657"/>
    </location>
</feature>
<dbReference type="InterPro" id="IPR013616">
    <property type="entry name" value="Chitin_synth_N"/>
</dbReference>
<evidence type="ECO:0000256" key="12">
    <source>
        <dbReference type="SAM" id="MobiDB-lite"/>
    </source>
</evidence>
<keyword evidence="7 11" id="KW-1133">Transmembrane helix</keyword>
<evidence type="ECO:0000256" key="3">
    <source>
        <dbReference type="ARBA" id="ARBA00022475"/>
    </source>
</evidence>
<dbReference type="AlphaFoldDB" id="A0A9P1H4A2"/>
<keyword evidence="3 11" id="KW-1003">Cell membrane</keyword>
<keyword evidence="5 11" id="KW-0808">Transferase</keyword>
<protein>
    <recommendedName>
        <fullName evidence="2 11">Chitin synthase</fullName>
        <ecNumber evidence="2 11">2.4.1.16</ecNumber>
    </recommendedName>
</protein>
<evidence type="ECO:0000256" key="1">
    <source>
        <dbReference type="ARBA" id="ARBA00004651"/>
    </source>
</evidence>
<gene>
    <name evidence="14" type="ORF">PPNO1_LOCUS5029</name>
</gene>
<evidence type="ECO:0000256" key="7">
    <source>
        <dbReference type="ARBA" id="ARBA00022989"/>
    </source>
</evidence>
<dbReference type="CDD" id="cd04190">
    <property type="entry name" value="Chitin_synth_C"/>
    <property type="match status" value="1"/>
</dbReference>
<comment type="caution">
    <text evidence="14">The sequence shown here is derived from an EMBL/GenBank/DDBJ whole genome shotgun (WGS) entry which is preliminary data.</text>
</comment>
<dbReference type="Pfam" id="PF08407">
    <property type="entry name" value="Chitin_synth_1N"/>
    <property type="match status" value="1"/>
</dbReference>
<dbReference type="PANTHER" id="PTHR22914:SF9">
    <property type="entry name" value="CHITIN SYNTHASE 1"/>
    <property type="match status" value="1"/>
</dbReference>
<dbReference type="GO" id="GO:0004100">
    <property type="term" value="F:chitin synthase activity"/>
    <property type="evidence" value="ECO:0007669"/>
    <property type="project" value="UniProtKB-UniRule"/>
</dbReference>
<feature type="transmembrane region" description="Helical" evidence="11">
    <location>
        <begin position="849"/>
        <end position="871"/>
    </location>
</feature>
<feature type="transmembrane region" description="Helical" evidence="11">
    <location>
        <begin position="677"/>
        <end position="699"/>
    </location>
</feature>
<dbReference type="PANTHER" id="PTHR22914">
    <property type="entry name" value="CHITIN SYNTHASE"/>
    <property type="match status" value="1"/>
</dbReference>
<evidence type="ECO:0000256" key="9">
    <source>
        <dbReference type="ARBA" id="ARBA00023316"/>
    </source>
</evidence>
<dbReference type="GO" id="GO:0005886">
    <property type="term" value="C:plasma membrane"/>
    <property type="evidence" value="ECO:0007669"/>
    <property type="project" value="UniProtKB-SubCell"/>
</dbReference>
<evidence type="ECO:0000256" key="11">
    <source>
        <dbReference type="RuleBase" id="RU366040"/>
    </source>
</evidence>
<keyword evidence="9 11" id="KW-0961">Cell wall biogenesis/degradation</keyword>
<feature type="domain" description="Chitin synthase N-terminal" evidence="13">
    <location>
        <begin position="139"/>
        <end position="207"/>
    </location>
</feature>
<sequence length="877" mass="99490">MDNRAHRTPSPGHPLQHGYQLDDNPYDDRHATHLQMPTGPTRYHSPSDNLQLNAAHSVDNFSNTHGRADYAVNPEQHHDAYYNQPYEPDHHEGYGYDDNRPMLTHQESNMSEAYRDPVDHQAAQAQQQPVQGGGLKRGKTIKQVLLYRGNLVLDCPVPPRLLNQLPHGERDEFTHMRYTAATCDPSEFYETNFTLRQKLFSKPRPTELFIVVTMYNEDEILFARTMMGVFKNVEYMCNRANSKTWGKDAWKKIVVCVVSDGRGKINPRTRALLAGMGVYQEGIAKQQVNKKDVTAHIYEYTTQVGMQIKNDVVQLIPKQQPVQILFCLKEKNQKKINSHRWFFQAFGRVLDPNICVLLDAGTKPGGRSIYDLWRAFDLEPMCAGACGEIKAMLGTGGRNLINPLVATQNFEYKMSNILDKPLESAFGFISVLPGAFSAYRYVALQNDKNGQGPLEKYFAGEKLHGAGAGIFTANMYLAEDRILCFELVTKRNCHWILQYVKSATGETDVPDTVQELVLQRRRWLNGSFFAAIYAIAHFHDFFRSDHSIFRKLMFFIEFVFNTINMIFAWFGLGNFFLVFKILTTSLAEEELLGQVGNILGIVFAWLYGISLMTCFVLSMGNRPAGSGKFYGIMVYFWAIIMIYLMFAAIYISVHAILKDINDENGFSPEDLLKNPVFYNLIISVTATYGIWFIASLLMFDPWHMVTSLIQYVLLTPTYVNVLNVYAFCNTHDVSWGTKGDDKAEALPSVSTKDGAGKTDLPDETDLDAQYMKELSVFREKPKVVKTTPTPAQLEEKQMDYYRAIRSITVLGWMISNFALIAAVLSAAGLDHISPNQTDGDQRVNIYMSVVLWSVAGLSAFKFIGAMWFLVVRMFRGV</sequence>
<evidence type="ECO:0000256" key="8">
    <source>
        <dbReference type="ARBA" id="ARBA00023136"/>
    </source>
</evidence>
<dbReference type="EC" id="2.4.1.16" evidence="2 11"/>
<dbReference type="GO" id="GO:0030428">
    <property type="term" value="C:cell septum"/>
    <property type="evidence" value="ECO:0007669"/>
    <property type="project" value="TreeGrafter"/>
</dbReference>